<comment type="similarity">
    <text evidence="2">Belongs to the chromate ion transporter (CHR) (TC 2.A.51) family.</text>
</comment>
<evidence type="ECO:0000256" key="7">
    <source>
        <dbReference type="SAM" id="Phobius"/>
    </source>
</evidence>
<dbReference type="Pfam" id="PF02417">
    <property type="entry name" value="Chromate_transp"/>
    <property type="match status" value="1"/>
</dbReference>
<dbReference type="InterPro" id="IPR052518">
    <property type="entry name" value="CHR_Transporter"/>
</dbReference>
<organism evidence="8 9">
    <name type="scientific">Ancylobacter pratisalsi</name>
    <dbReference type="NCBI Taxonomy" id="1745854"/>
    <lineage>
        <taxon>Bacteria</taxon>
        <taxon>Pseudomonadati</taxon>
        <taxon>Pseudomonadota</taxon>
        <taxon>Alphaproteobacteria</taxon>
        <taxon>Hyphomicrobiales</taxon>
        <taxon>Xanthobacteraceae</taxon>
        <taxon>Ancylobacter</taxon>
    </lineage>
</organism>
<keyword evidence="3" id="KW-1003">Cell membrane</keyword>
<evidence type="ECO:0000256" key="4">
    <source>
        <dbReference type="ARBA" id="ARBA00022692"/>
    </source>
</evidence>
<protein>
    <submittedName>
        <fullName evidence="8">Chromate transporter</fullName>
    </submittedName>
</protein>
<accession>A0A6P1YMA0</accession>
<keyword evidence="4 7" id="KW-0812">Transmembrane</keyword>
<dbReference type="PANTHER" id="PTHR43663:SF1">
    <property type="entry name" value="CHROMATE TRANSPORTER"/>
    <property type="match status" value="1"/>
</dbReference>
<evidence type="ECO:0000256" key="6">
    <source>
        <dbReference type="ARBA" id="ARBA00023136"/>
    </source>
</evidence>
<dbReference type="PANTHER" id="PTHR43663">
    <property type="entry name" value="CHROMATE TRANSPORT PROTEIN-RELATED"/>
    <property type="match status" value="1"/>
</dbReference>
<proteinExistence type="inferred from homology"/>
<dbReference type="Proteomes" id="UP000464751">
    <property type="component" value="Chromosome"/>
</dbReference>
<feature type="transmembrane region" description="Helical" evidence="7">
    <location>
        <begin position="145"/>
        <end position="175"/>
    </location>
</feature>
<keyword evidence="5 7" id="KW-1133">Transmembrane helix</keyword>
<feature type="transmembrane region" description="Helical" evidence="7">
    <location>
        <begin position="7"/>
        <end position="29"/>
    </location>
</feature>
<dbReference type="KEGG" id="apra:G3A50_08945"/>
<keyword evidence="9" id="KW-1185">Reference proteome</keyword>
<dbReference type="GO" id="GO:0015109">
    <property type="term" value="F:chromate transmembrane transporter activity"/>
    <property type="evidence" value="ECO:0007669"/>
    <property type="project" value="InterPro"/>
</dbReference>
<reference evidence="8 9" key="1">
    <citation type="submission" date="2020-02" db="EMBL/GenBank/DDBJ databases">
        <authorList>
            <person name="Li G."/>
        </authorList>
    </citation>
    <scope>NUCLEOTIDE SEQUENCE [LARGE SCALE GENOMIC DNA]</scope>
    <source>
        <strain evidence="8 9">DSM 102029</strain>
    </source>
</reference>
<dbReference type="RefSeq" id="WP_163074911.1">
    <property type="nucleotide sequence ID" value="NZ_CP048630.1"/>
</dbReference>
<dbReference type="AlphaFoldDB" id="A0A6P1YMA0"/>
<evidence type="ECO:0000256" key="3">
    <source>
        <dbReference type="ARBA" id="ARBA00022475"/>
    </source>
</evidence>
<dbReference type="GO" id="GO:0005886">
    <property type="term" value="C:plasma membrane"/>
    <property type="evidence" value="ECO:0007669"/>
    <property type="project" value="UniProtKB-SubCell"/>
</dbReference>
<comment type="subcellular location">
    <subcellularLocation>
        <location evidence="1">Cell membrane</location>
        <topology evidence="1">Multi-pass membrane protein</topology>
    </subcellularLocation>
</comment>
<evidence type="ECO:0000256" key="2">
    <source>
        <dbReference type="ARBA" id="ARBA00005262"/>
    </source>
</evidence>
<name>A0A6P1YMA0_9HYPH</name>
<sequence length="176" mass="18457">MNDSNPLFALAIQFLAISIFAVGGANVVLPEIHRQVVDVAGWMNDVQFAQTFAIAQAAPGPNMLVVTLIGWHVAGIWGAIVATLAMTGPTCVIAYVVGGIWHRFRAARWRRVVQGALVPLTIGLILASGLILAEGAARSYPTAAYTLLTVAVLLFTRLSPLWMLAGGAVLGAAGLI</sequence>
<evidence type="ECO:0000313" key="8">
    <source>
        <dbReference type="EMBL" id="QIB33816.1"/>
    </source>
</evidence>
<feature type="transmembrane region" description="Helical" evidence="7">
    <location>
        <begin position="112"/>
        <end position="133"/>
    </location>
</feature>
<feature type="transmembrane region" description="Helical" evidence="7">
    <location>
        <begin position="69"/>
        <end position="100"/>
    </location>
</feature>
<dbReference type="EMBL" id="CP048630">
    <property type="protein sequence ID" value="QIB33816.1"/>
    <property type="molecule type" value="Genomic_DNA"/>
</dbReference>
<keyword evidence="6 7" id="KW-0472">Membrane</keyword>
<evidence type="ECO:0000256" key="5">
    <source>
        <dbReference type="ARBA" id="ARBA00022989"/>
    </source>
</evidence>
<dbReference type="InterPro" id="IPR003370">
    <property type="entry name" value="Chromate_transpt"/>
</dbReference>
<evidence type="ECO:0000313" key="9">
    <source>
        <dbReference type="Proteomes" id="UP000464751"/>
    </source>
</evidence>
<gene>
    <name evidence="8" type="ORF">G3A50_08945</name>
</gene>
<evidence type="ECO:0000256" key="1">
    <source>
        <dbReference type="ARBA" id="ARBA00004651"/>
    </source>
</evidence>